<dbReference type="Gene3D" id="3.90.25.10">
    <property type="entry name" value="UDP-galactose 4-epimerase, domain 1"/>
    <property type="match status" value="1"/>
</dbReference>
<evidence type="ECO:0000259" key="1">
    <source>
        <dbReference type="Pfam" id="PF13460"/>
    </source>
</evidence>
<gene>
    <name evidence="2" type="ORF">DJ010_15575</name>
</gene>
<name>A0A316TFK7_9ACTN</name>
<proteinExistence type="predicted"/>
<dbReference type="PANTHER" id="PTHR47129:SF1">
    <property type="entry name" value="NMRA-LIKE DOMAIN-CONTAINING PROTEIN"/>
    <property type="match status" value="1"/>
</dbReference>
<dbReference type="InterPro" id="IPR052718">
    <property type="entry name" value="NmrA-type_oxidoreductase"/>
</dbReference>
<dbReference type="Proteomes" id="UP000245507">
    <property type="component" value="Unassembled WGS sequence"/>
</dbReference>
<evidence type="ECO:0000313" key="3">
    <source>
        <dbReference type="Proteomes" id="UP000245507"/>
    </source>
</evidence>
<dbReference type="OrthoDB" id="3243290at2"/>
<protein>
    <submittedName>
        <fullName evidence="2">NAD(P)-dependent oxidoreductase</fullName>
    </submittedName>
</protein>
<evidence type="ECO:0000313" key="2">
    <source>
        <dbReference type="EMBL" id="PWN01959.1"/>
    </source>
</evidence>
<sequence>MIAITGATGAVGGRVAHLLADLAPRLVVRDPSRAPDVGGEVRTASYDDRAAAVSALDGVATLLLVSGSESADRRAQHRTMVDAAVAAGVGHVVYTSFVGAGPDATFTLGRDHGDTEQAIRESGLAFTLLRDNFYLDVLPYFADANGVIRGPAGSGRIAAVARADVADVAAVVLREPEAHAGVTYDLTGPESLTMTDVAARAGAALGRDLRYEEETLEEAYASRRAAYPDAADWQLDAWVSTYTAVADGSVAGISGDVERVTAHPARTLEQTLGPAR</sequence>
<dbReference type="SUPFAM" id="SSF51735">
    <property type="entry name" value="NAD(P)-binding Rossmann-fold domains"/>
    <property type="match status" value="1"/>
</dbReference>
<accession>A0A316TFK7</accession>
<dbReference type="Pfam" id="PF13460">
    <property type="entry name" value="NAD_binding_10"/>
    <property type="match status" value="1"/>
</dbReference>
<dbReference type="AlphaFoldDB" id="A0A316TFK7"/>
<comment type="caution">
    <text evidence="2">The sequence shown here is derived from an EMBL/GenBank/DDBJ whole genome shotgun (WGS) entry which is preliminary data.</text>
</comment>
<dbReference type="InterPro" id="IPR036291">
    <property type="entry name" value="NAD(P)-bd_dom_sf"/>
</dbReference>
<keyword evidence="3" id="KW-1185">Reference proteome</keyword>
<dbReference type="Gene3D" id="3.40.50.720">
    <property type="entry name" value="NAD(P)-binding Rossmann-like Domain"/>
    <property type="match status" value="1"/>
</dbReference>
<dbReference type="EMBL" id="QGDD01000007">
    <property type="protein sequence ID" value="PWN01959.1"/>
    <property type="molecule type" value="Genomic_DNA"/>
</dbReference>
<dbReference type="PANTHER" id="PTHR47129">
    <property type="entry name" value="QUINONE OXIDOREDUCTASE 2"/>
    <property type="match status" value="1"/>
</dbReference>
<reference evidence="2 3" key="1">
    <citation type="submission" date="2018-05" db="EMBL/GenBank/DDBJ databases">
        <title>Nocardioides silvaticus genome.</title>
        <authorList>
            <person name="Li C."/>
            <person name="Wang G."/>
        </authorList>
    </citation>
    <scope>NUCLEOTIDE SEQUENCE [LARGE SCALE GENOMIC DNA]</scope>
    <source>
        <strain evidence="2 3">CCTCC AB 2018079</strain>
    </source>
</reference>
<feature type="domain" description="NAD(P)-binding" evidence="1">
    <location>
        <begin position="6"/>
        <end position="176"/>
    </location>
</feature>
<dbReference type="InterPro" id="IPR016040">
    <property type="entry name" value="NAD(P)-bd_dom"/>
</dbReference>
<organism evidence="2 3">
    <name type="scientific">Nocardioides silvaticus</name>
    <dbReference type="NCBI Taxonomy" id="2201891"/>
    <lineage>
        <taxon>Bacteria</taxon>
        <taxon>Bacillati</taxon>
        <taxon>Actinomycetota</taxon>
        <taxon>Actinomycetes</taxon>
        <taxon>Propionibacteriales</taxon>
        <taxon>Nocardioidaceae</taxon>
        <taxon>Nocardioides</taxon>
    </lineage>
</organism>
<dbReference type="RefSeq" id="WP_109695390.1">
    <property type="nucleotide sequence ID" value="NZ_QGDD01000007.1"/>
</dbReference>